<dbReference type="EMBL" id="WKJZ01000003">
    <property type="protein sequence ID" value="MVW76952.1"/>
    <property type="molecule type" value="Genomic_DNA"/>
</dbReference>
<feature type="signal peptide" evidence="1">
    <location>
        <begin position="1"/>
        <end position="20"/>
    </location>
</feature>
<comment type="caution">
    <text evidence="2">The sequence shown here is derived from an EMBL/GenBank/DDBJ whole genome shotgun (WGS) entry which is preliminary data.</text>
</comment>
<name>A0A6I4L1I0_9PSED</name>
<evidence type="ECO:0000313" key="3">
    <source>
        <dbReference type="Proteomes" id="UP000429555"/>
    </source>
</evidence>
<gene>
    <name evidence="2" type="ORF">GJV18_16645</name>
</gene>
<reference evidence="2 3" key="1">
    <citation type="submission" date="2019-11" db="EMBL/GenBank/DDBJ databases">
        <title>Pseudomonas flavidum sp. nov., isolated from Baiyang Lake.</title>
        <authorList>
            <person name="Zhao Y."/>
        </authorList>
    </citation>
    <scope>NUCLEOTIDE SEQUENCE [LARGE SCALE GENOMIC DNA]</scope>
    <source>
        <strain evidence="3">R-22-3 w-18</strain>
    </source>
</reference>
<keyword evidence="3" id="KW-1185">Reference proteome</keyword>
<accession>A0A6I4L1I0</accession>
<dbReference type="AlphaFoldDB" id="A0A6I4L1I0"/>
<evidence type="ECO:0000256" key="1">
    <source>
        <dbReference type="SAM" id="SignalP"/>
    </source>
</evidence>
<protein>
    <submittedName>
        <fullName evidence="2">Transporter substrate-binding domain-containing protein</fullName>
    </submittedName>
</protein>
<keyword evidence="1" id="KW-0732">Signal</keyword>
<sequence>MGRCAVFLLIALMARLPVWAEPSKPEQIRIASEVWEGHTHADGTGLAWDILRLIFEPAGVELSIQSVPYMRSIGLVQRGHADAWVGSYLNEVDEGVFYPREAYDADQIVALSLADKPLPVLDSLGQYRLAWMRGYEYQRYLPNLRQYREVIRREGILGMLQLGHMDYYLDALTEVQSVLALADDAQAYRISELTWLPIYLGFADTPRGRALAELYDRRLEALTRSGGLREPFARWQQPYPFD</sequence>
<dbReference type="SUPFAM" id="SSF53850">
    <property type="entry name" value="Periplasmic binding protein-like II"/>
    <property type="match status" value="1"/>
</dbReference>
<proteinExistence type="predicted"/>
<dbReference type="Proteomes" id="UP000429555">
    <property type="component" value="Unassembled WGS sequence"/>
</dbReference>
<dbReference type="RefSeq" id="WP_160347614.1">
    <property type="nucleotide sequence ID" value="NZ_WKJZ01000003.1"/>
</dbReference>
<organism evidence="2 3">
    <name type="scientific">Pseudomonas xionganensis</name>
    <dbReference type="NCBI Taxonomy" id="2654845"/>
    <lineage>
        <taxon>Bacteria</taxon>
        <taxon>Pseudomonadati</taxon>
        <taxon>Pseudomonadota</taxon>
        <taxon>Gammaproteobacteria</taxon>
        <taxon>Pseudomonadales</taxon>
        <taxon>Pseudomonadaceae</taxon>
        <taxon>Pseudomonas</taxon>
    </lineage>
</organism>
<dbReference type="Gene3D" id="3.40.190.10">
    <property type="entry name" value="Periplasmic binding protein-like II"/>
    <property type="match status" value="2"/>
</dbReference>
<feature type="chain" id="PRO_5026156120" evidence="1">
    <location>
        <begin position="21"/>
        <end position="242"/>
    </location>
</feature>
<evidence type="ECO:0000313" key="2">
    <source>
        <dbReference type="EMBL" id="MVW76952.1"/>
    </source>
</evidence>